<dbReference type="PANTHER" id="PTHR40252:SF2">
    <property type="entry name" value="BLR0328 PROTEIN"/>
    <property type="match status" value="1"/>
</dbReference>
<dbReference type="EMBL" id="JARUJP010000015">
    <property type="protein sequence ID" value="MDW8802045.1"/>
    <property type="molecule type" value="Genomic_DNA"/>
</dbReference>
<dbReference type="InterPro" id="IPR013702">
    <property type="entry name" value="FIST_domain_N"/>
</dbReference>
<dbReference type="PANTHER" id="PTHR40252">
    <property type="entry name" value="BLR0328 PROTEIN"/>
    <property type="match status" value="1"/>
</dbReference>
<name>A0ABU4JV73_9CLOT</name>
<dbReference type="SMART" id="SM01204">
    <property type="entry name" value="FIST_C"/>
    <property type="match status" value="1"/>
</dbReference>
<dbReference type="Proteomes" id="UP001281656">
    <property type="component" value="Unassembled WGS sequence"/>
</dbReference>
<evidence type="ECO:0000259" key="1">
    <source>
        <dbReference type="SMART" id="SM01204"/>
    </source>
</evidence>
<keyword evidence="3" id="KW-1185">Reference proteome</keyword>
<dbReference type="Pfam" id="PF08495">
    <property type="entry name" value="FIST"/>
    <property type="match status" value="1"/>
</dbReference>
<evidence type="ECO:0000313" key="2">
    <source>
        <dbReference type="EMBL" id="MDW8802045.1"/>
    </source>
</evidence>
<organism evidence="2 3">
    <name type="scientific">Clostridium tanneri</name>
    <dbReference type="NCBI Taxonomy" id="3037988"/>
    <lineage>
        <taxon>Bacteria</taxon>
        <taxon>Bacillati</taxon>
        <taxon>Bacillota</taxon>
        <taxon>Clostridia</taxon>
        <taxon>Eubacteriales</taxon>
        <taxon>Clostridiaceae</taxon>
        <taxon>Clostridium</taxon>
    </lineage>
</organism>
<feature type="domain" description="FIST C-domain" evidence="1">
    <location>
        <begin position="198"/>
        <end position="338"/>
    </location>
</feature>
<dbReference type="Pfam" id="PF10442">
    <property type="entry name" value="FIST_C"/>
    <property type="match status" value="1"/>
</dbReference>
<protein>
    <submittedName>
        <fullName evidence="2">FIST C-terminal domain-containing protein</fullName>
    </submittedName>
</protein>
<comment type="caution">
    <text evidence="2">The sequence shown here is derived from an EMBL/GenBank/DDBJ whole genome shotgun (WGS) entry which is preliminary data.</text>
</comment>
<dbReference type="InterPro" id="IPR019494">
    <property type="entry name" value="FIST_C"/>
</dbReference>
<dbReference type="RefSeq" id="WP_318798402.1">
    <property type="nucleotide sequence ID" value="NZ_JARUJP010000015.1"/>
</dbReference>
<accession>A0ABU4JV73</accession>
<proteinExistence type="predicted"/>
<gene>
    <name evidence="2" type="ORF">P8V03_12880</name>
</gene>
<sequence length="357" mass="40310">MYLKSLDELKKYVKDLSVIPGEELMILTAEKSSIYVNELIEYLNKEDINFFGGIYPRLLVGDKSLQNGFIIEKYQPLYSSIVLPYLMRFKLDVNTLEDCTALVLVDGLSSQMKDLTNTVYNKLGNNVSYIGGGAGYYDLTQRPCIFNNKGVFQDVLYVCIIKSPVKIAVNHGWNKLEGPFHITESRSNILCKLDSYNAFDVYRDIIEDEEKITLYKSDFFIYAKDHPFGIVKRGQTNLVVRDPIALNEDNEIICVADIPEDSDLYILKGDINSLLSSSLDIATNCASNAPEKYIPLLFDCISRAMFLEERFEEELTNIQSKFKYTVQGALSIGEIASSNNGQLVIHNKSTILGLLSI</sequence>
<reference evidence="2 3" key="1">
    <citation type="submission" date="2023-04" db="EMBL/GenBank/DDBJ databases">
        <title>Clostridium tannerae sp. nov., isolated from the fecal material of an alpaca.</title>
        <authorList>
            <person name="Miller S."/>
            <person name="Hendry M."/>
            <person name="King J."/>
            <person name="Sankaranarayanan K."/>
            <person name="Lawson P.A."/>
        </authorList>
    </citation>
    <scope>NUCLEOTIDE SEQUENCE [LARGE SCALE GENOMIC DNA]</scope>
    <source>
        <strain evidence="2 3">A1-XYC3</strain>
    </source>
</reference>
<evidence type="ECO:0000313" key="3">
    <source>
        <dbReference type="Proteomes" id="UP001281656"/>
    </source>
</evidence>